<protein>
    <submittedName>
        <fullName evidence="3">SCF ubiquitin ligase complex subunit</fullName>
    </submittedName>
</protein>
<dbReference type="EMBL" id="JAAAUY010000525">
    <property type="protein sequence ID" value="KAF9328865.1"/>
    <property type="molecule type" value="Genomic_DNA"/>
</dbReference>
<dbReference type="Pfam" id="PF25372">
    <property type="entry name" value="DUF7885"/>
    <property type="match status" value="1"/>
</dbReference>
<evidence type="ECO:0000313" key="3">
    <source>
        <dbReference type="EMBL" id="KAF9328865.1"/>
    </source>
</evidence>
<comment type="caution">
    <text evidence="3">The sequence shown here is derived from an EMBL/GenBank/DDBJ whole genome shotgun (WGS) entry which is preliminary data.</text>
</comment>
<dbReference type="Proteomes" id="UP000696485">
    <property type="component" value="Unassembled WGS sequence"/>
</dbReference>
<dbReference type="GO" id="GO:0019005">
    <property type="term" value="C:SCF ubiquitin ligase complex"/>
    <property type="evidence" value="ECO:0007669"/>
    <property type="project" value="TreeGrafter"/>
</dbReference>
<proteinExistence type="predicted"/>
<dbReference type="SMART" id="SM00367">
    <property type="entry name" value="LRR_CC"/>
    <property type="match status" value="11"/>
</dbReference>
<accession>A0A9P5VKH0</accession>
<dbReference type="GO" id="GO:0016874">
    <property type="term" value="F:ligase activity"/>
    <property type="evidence" value="ECO:0007669"/>
    <property type="project" value="UniProtKB-KW"/>
</dbReference>
<evidence type="ECO:0000313" key="4">
    <source>
        <dbReference type="Proteomes" id="UP000696485"/>
    </source>
</evidence>
<feature type="region of interest" description="Disordered" evidence="1">
    <location>
        <begin position="447"/>
        <end position="468"/>
    </location>
</feature>
<reference evidence="3" key="1">
    <citation type="journal article" date="2020" name="Fungal Divers.">
        <title>Resolving the Mortierellaceae phylogeny through synthesis of multi-gene phylogenetics and phylogenomics.</title>
        <authorList>
            <person name="Vandepol N."/>
            <person name="Liber J."/>
            <person name="Desiro A."/>
            <person name="Na H."/>
            <person name="Kennedy M."/>
            <person name="Barry K."/>
            <person name="Grigoriev I.V."/>
            <person name="Miller A.N."/>
            <person name="O'Donnell K."/>
            <person name="Stajich J.E."/>
            <person name="Bonito G."/>
        </authorList>
    </citation>
    <scope>NUCLEOTIDE SEQUENCE</scope>
    <source>
        <strain evidence="3">NVP1</strain>
    </source>
</reference>
<sequence>MIQTLALPHTIFPYVDYIRRLNLSFLGPDVTDEMLICFSPCTRLERLLLPGSVHATESALERVLANCSSGLLSLDLSEIPCVTDSLVEHIARGCPGLHTLYLGSCPALTDEAIVKVAKGCPLLKRIKLTQCTLLTDRSILALTQCCPQLIEMDLSSCSLLTNSAVQAVFETLPQVRDVNLTLVTNLNHLAFSSIHPLTNRFEQLRILNFTSCIHLTDDILTQIIPAAPRLRSLALTKCDKITDLGAGVIKILGKHLHYLHLGHCAKITDRLMISLAQHCMRIRYLDLACCSKLTDATLFALAQLPKLRRIGLVKCSNITDHGLYALLVTQVLPQTLERVHLSYCVNLSDVAVAALVNQCSKLTHLSLTGVPAFMSPRYQTFCRPPPPEFTAYQRYVFCVFSGRGVRELRQSMQDHPSTVAGIPIPITSIRAVAASLMVAEQDNNHHNSGIDIGADMEDDDDSNQSSYVPALDNSLVQSPNMEDMEDVHETAIGTLSSTSPPYNDDTHMGQFQEQEDSGTEDMMADQGQSGHPFRHSPYLFQPQGGQLHRQPHLHPFRDHDCSALGLGRGSSSVHEGNESRDGSDSEMGQEDERDPRVSSPGALTPIMDKSCQGVGGGRRDSTRVLPDGAEDDEDGSES</sequence>
<organism evidence="3 4">
    <name type="scientific">Podila minutissima</name>
    <dbReference type="NCBI Taxonomy" id="64525"/>
    <lineage>
        <taxon>Eukaryota</taxon>
        <taxon>Fungi</taxon>
        <taxon>Fungi incertae sedis</taxon>
        <taxon>Mucoromycota</taxon>
        <taxon>Mortierellomycotina</taxon>
        <taxon>Mortierellomycetes</taxon>
        <taxon>Mortierellales</taxon>
        <taxon>Mortierellaceae</taxon>
        <taxon>Podila</taxon>
    </lineage>
</organism>
<evidence type="ECO:0000259" key="2">
    <source>
        <dbReference type="Pfam" id="PF25372"/>
    </source>
</evidence>
<gene>
    <name evidence="3" type="primary">GRR1_2</name>
    <name evidence="3" type="ORF">BG006_008012</name>
</gene>
<feature type="region of interest" description="Disordered" evidence="1">
    <location>
        <begin position="493"/>
        <end position="638"/>
    </location>
</feature>
<dbReference type="SUPFAM" id="SSF52047">
    <property type="entry name" value="RNI-like"/>
    <property type="match status" value="2"/>
</dbReference>
<keyword evidence="3" id="KW-0436">Ligase</keyword>
<dbReference type="PANTHER" id="PTHR13318">
    <property type="entry name" value="PARTNER OF PAIRED, ISOFORM B-RELATED"/>
    <property type="match status" value="1"/>
</dbReference>
<evidence type="ECO:0000256" key="1">
    <source>
        <dbReference type="SAM" id="MobiDB-lite"/>
    </source>
</evidence>
<keyword evidence="4" id="KW-1185">Reference proteome</keyword>
<dbReference type="AlphaFoldDB" id="A0A9P5VKH0"/>
<dbReference type="InterPro" id="IPR006553">
    <property type="entry name" value="Leu-rich_rpt_Cys-con_subtyp"/>
</dbReference>
<dbReference type="GO" id="GO:0031146">
    <property type="term" value="P:SCF-dependent proteasomal ubiquitin-dependent protein catabolic process"/>
    <property type="evidence" value="ECO:0007669"/>
    <property type="project" value="TreeGrafter"/>
</dbReference>
<feature type="compositionally biased region" description="Acidic residues" evidence="1">
    <location>
        <begin position="628"/>
        <end position="638"/>
    </location>
</feature>
<feature type="compositionally biased region" description="Acidic residues" evidence="1">
    <location>
        <begin position="513"/>
        <end position="523"/>
    </location>
</feature>
<name>A0A9P5VKH0_9FUNG</name>
<feature type="domain" description="F-box/LRR-repeat protein 15-like leucin rich repeat" evidence="2">
    <location>
        <begin position="82"/>
        <end position="303"/>
    </location>
</feature>
<dbReference type="InterPro" id="IPR057207">
    <property type="entry name" value="FBXL15_LRR"/>
</dbReference>
<dbReference type="Gene3D" id="3.80.10.10">
    <property type="entry name" value="Ribonuclease Inhibitor"/>
    <property type="match status" value="3"/>
</dbReference>
<dbReference type="InterPro" id="IPR032675">
    <property type="entry name" value="LRR_dom_sf"/>
</dbReference>